<proteinExistence type="predicted"/>
<keyword evidence="3" id="KW-0547">Nucleotide-binding</keyword>
<dbReference type="PROSITE" id="PS50084">
    <property type="entry name" value="KH_TYPE_1"/>
    <property type="match status" value="1"/>
</dbReference>
<accession>K1QDP9</accession>
<feature type="domain" description="K Homology" evidence="2">
    <location>
        <begin position="66"/>
        <end position="133"/>
    </location>
</feature>
<dbReference type="Gene3D" id="3.30.1370.10">
    <property type="entry name" value="K Homology domain, type 1"/>
    <property type="match status" value="1"/>
</dbReference>
<dbReference type="SMART" id="SM00322">
    <property type="entry name" value="KH"/>
    <property type="match status" value="1"/>
</dbReference>
<dbReference type="CDD" id="cd00105">
    <property type="entry name" value="KH-I"/>
    <property type="match status" value="1"/>
</dbReference>
<keyword evidence="1" id="KW-0694">RNA-binding</keyword>
<dbReference type="Pfam" id="PF00013">
    <property type="entry name" value="KH_1"/>
    <property type="match status" value="1"/>
</dbReference>
<reference evidence="3" key="1">
    <citation type="journal article" date="2012" name="Nature">
        <title>The oyster genome reveals stress adaptation and complexity of shell formation.</title>
        <authorList>
            <person name="Zhang G."/>
            <person name="Fang X."/>
            <person name="Guo X."/>
            <person name="Li L."/>
            <person name="Luo R."/>
            <person name="Xu F."/>
            <person name="Yang P."/>
            <person name="Zhang L."/>
            <person name="Wang X."/>
            <person name="Qi H."/>
            <person name="Xiong Z."/>
            <person name="Que H."/>
            <person name="Xie Y."/>
            <person name="Holland P.W."/>
            <person name="Paps J."/>
            <person name="Zhu Y."/>
            <person name="Wu F."/>
            <person name="Chen Y."/>
            <person name="Wang J."/>
            <person name="Peng C."/>
            <person name="Meng J."/>
            <person name="Yang L."/>
            <person name="Liu J."/>
            <person name="Wen B."/>
            <person name="Zhang N."/>
            <person name="Huang Z."/>
            <person name="Zhu Q."/>
            <person name="Feng Y."/>
            <person name="Mount A."/>
            <person name="Hedgecock D."/>
            <person name="Xu Z."/>
            <person name="Liu Y."/>
            <person name="Domazet-Loso T."/>
            <person name="Du Y."/>
            <person name="Sun X."/>
            <person name="Zhang S."/>
            <person name="Liu B."/>
            <person name="Cheng P."/>
            <person name="Jiang X."/>
            <person name="Li J."/>
            <person name="Fan D."/>
            <person name="Wang W."/>
            <person name="Fu W."/>
            <person name="Wang T."/>
            <person name="Wang B."/>
            <person name="Zhang J."/>
            <person name="Peng Z."/>
            <person name="Li Y."/>
            <person name="Li N."/>
            <person name="Wang J."/>
            <person name="Chen M."/>
            <person name="He Y."/>
            <person name="Tan F."/>
            <person name="Song X."/>
            <person name="Zheng Q."/>
            <person name="Huang R."/>
            <person name="Yang H."/>
            <person name="Du X."/>
            <person name="Chen L."/>
            <person name="Yang M."/>
            <person name="Gaffney P.M."/>
            <person name="Wang S."/>
            <person name="Luo L."/>
            <person name="She Z."/>
            <person name="Ming Y."/>
            <person name="Huang W."/>
            <person name="Zhang S."/>
            <person name="Huang B."/>
            <person name="Zhang Y."/>
            <person name="Qu T."/>
            <person name="Ni P."/>
            <person name="Miao G."/>
            <person name="Wang J."/>
            <person name="Wang Q."/>
            <person name="Steinberg C.E."/>
            <person name="Wang H."/>
            <person name="Li N."/>
            <person name="Qian L."/>
            <person name="Zhang G."/>
            <person name="Li Y."/>
            <person name="Yang H."/>
            <person name="Liu X."/>
            <person name="Wang J."/>
            <person name="Yin Y."/>
            <person name="Wang J."/>
        </authorList>
    </citation>
    <scope>NUCLEOTIDE SEQUENCE [LARGE SCALE GENOMIC DNA]</scope>
    <source>
        <strain evidence="3">05x7-T-G4-1.051#20</strain>
    </source>
</reference>
<protein>
    <submittedName>
        <fullName evidence="3">Putative ATP-dependent RNA helicase DDX43</fullName>
    </submittedName>
</protein>
<dbReference type="HOGENOM" id="CLU_1112234_0_0_1"/>
<sequence>MGLHGHGGEVNGAQVGLIETTGVIEMKMVVRVVDSGEGIEGEDLVEMTGDAAEEGEDHSVVDGHLEMKTMKNTAPRTNQLCKGGSKIRELQDNSGARIKVTREENDNGETKIEITGSPEVVAKAKELITETVNPVDRMGRSFGRMSTNEASSNSTSDSSPAPVINWAMIRANKDANEKLKFKDLPEIRKNFYIEDPSVANMHPEEIAHIRKTNNDIIVKDLSKDGDKRIPNPVRTFEEAFQHYRVISLCY</sequence>
<name>K1QDP9_MAGGI</name>
<gene>
    <name evidence="3" type="ORF">CGI_10019864</name>
</gene>
<keyword evidence="3" id="KW-0378">Hydrolase</keyword>
<organism evidence="3">
    <name type="scientific">Magallana gigas</name>
    <name type="common">Pacific oyster</name>
    <name type="synonym">Crassostrea gigas</name>
    <dbReference type="NCBI Taxonomy" id="29159"/>
    <lineage>
        <taxon>Eukaryota</taxon>
        <taxon>Metazoa</taxon>
        <taxon>Spiralia</taxon>
        <taxon>Lophotrochozoa</taxon>
        <taxon>Mollusca</taxon>
        <taxon>Bivalvia</taxon>
        <taxon>Autobranchia</taxon>
        <taxon>Pteriomorphia</taxon>
        <taxon>Ostreida</taxon>
        <taxon>Ostreoidea</taxon>
        <taxon>Ostreidae</taxon>
        <taxon>Magallana</taxon>
    </lineage>
</organism>
<dbReference type="SUPFAM" id="SSF54791">
    <property type="entry name" value="Eukaryotic type KH-domain (KH-domain type I)"/>
    <property type="match status" value="1"/>
</dbReference>
<dbReference type="InterPro" id="IPR004087">
    <property type="entry name" value="KH_dom"/>
</dbReference>
<keyword evidence="3" id="KW-0347">Helicase</keyword>
<dbReference type="GO" id="GO:0003723">
    <property type="term" value="F:RNA binding"/>
    <property type="evidence" value="ECO:0007669"/>
    <property type="project" value="UniProtKB-UniRule"/>
</dbReference>
<dbReference type="InParanoid" id="K1QDP9"/>
<evidence type="ECO:0000259" key="2">
    <source>
        <dbReference type="SMART" id="SM00322"/>
    </source>
</evidence>
<keyword evidence="3" id="KW-0067">ATP-binding</keyword>
<dbReference type="AlphaFoldDB" id="K1QDP9"/>
<evidence type="ECO:0000256" key="1">
    <source>
        <dbReference type="PROSITE-ProRule" id="PRU00117"/>
    </source>
</evidence>
<evidence type="ECO:0000313" key="3">
    <source>
        <dbReference type="EMBL" id="EKC26945.1"/>
    </source>
</evidence>
<dbReference type="InterPro" id="IPR004088">
    <property type="entry name" value="KH_dom_type_1"/>
</dbReference>
<dbReference type="EMBL" id="JH816673">
    <property type="protein sequence ID" value="EKC26945.1"/>
    <property type="molecule type" value="Genomic_DNA"/>
</dbReference>
<dbReference type="InterPro" id="IPR036612">
    <property type="entry name" value="KH_dom_type_1_sf"/>
</dbReference>
<dbReference type="GO" id="GO:0004386">
    <property type="term" value="F:helicase activity"/>
    <property type="evidence" value="ECO:0007669"/>
    <property type="project" value="UniProtKB-KW"/>
</dbReference>